<dbReference type="Pfam" id="PF13676">
    <property type="entry name" value="TIR_2"/>
    <property type="match status" value="1"/>
</dbReference>
<reference evidence="3" key="1">
    <citation type="journal article" date="2019" name="Int. J. Syst. Evol. Microbiol.">
        <title>The Global Catalogue of Microorganisms (GCM) 10K type strain sequencing project: providing services to taxonomists for standard genome sequencing and annotation.</title>
        <authorList>
            <consortium name="The Broad Institute Genomics Platform"/>
            <consortium name="The Broad Institute Genome Sequencing Center for Infectious Disease"/>
            <person name="Wu L."/>
            <person name="Ma J."/>
        </authorList>
    </citation>
    <scope>NUCLEOTIDE SEQUENCE [LARGE SCALE GENOMIC DNA]</scope>
    <source>
        <strain evidence="3">JCM 3272</strain>
    </source>
</reference>
<feature type="domain" description="TIR" evidence="1">
    <location>
        <begin position="1"/>
        <end position="141"/>
    </location>
</feature>
<accession>A0ABN3GV79</accession>
<keyword evidence="3" id="KW-1185">Reference proteome</keyword>
<gene>
    <name evidence="2" type="ORF">GCM10010170_058090</name>
</gene>
<comment type="caution">
    <text evidence="2">The sequence shown here is derived from an EMBL/GenBank/DDBJ whole genome shotgun (WGS) entry which is preliminary data.</text>
</comment>
<dbReference type="InterPro" id="IPR000157">
    <property type="entry name" value="TIR_dom"/>
</dbReference>
<evidence type="ECO:0000313" key="2">
    <source>
        <dbReference type="EMBL" id="GAA2362141.1"/>
    </source>
</evidence>
<dbReference type="EMBL" id="BAAARV010000053">
    <property type="protein sequence ID" value="GAA2362141.1"/>
    <property type="molecule type" value="Genomic_DNA"/>
</dbReference>
<dbReference type="InterPro" id="IPR035897">
    <property type="entry name" value="Toll_tir_struct_dom_sf"/>
</dbReference>
<name>A0ABN3GV79_9ACTN</name>
<protein>
    <recommendedName>
        <fullName evidence="1">TIR domain-containing protein</fullName>
    </recommendedName>
</protein>
<organism evidence="2 3">
    <name type="scientific">Dactylosporangium salmoneum</name>
    <dbReference type="NCBI Taxonomy" id="53361"/>
    <lineage>
        <taxon>Bacteria</taxon>
        <taxon>Bacillati</taxon>
        <taxon>Actinomycetota</taxon>
        <taxon>Actinomycetes</taxon>
        <taxon>Micromonosporales</taxon>
        <taxon>Micromonosporaceae</taxon>
        <taxon>Dactylosporangium</taxon>
    </lineage>
</organism>
<evidence type="ECO:0000313" key="3">
    <source>
        <dbReference type="Proteomes" id="UP001501444"/>
    </source>
</evidence>
<dbReference type="Proteomes" id="UP001501444">
    <property type="component" value="Unassembled WGS sequence"/>
</dbReference>
<dbReference type="PROSITE" id="PS50104">
    <property type="entry name" value="TIR"/>
    <property type="match status" value="1"/>
</dbReference>
<evidence type="ECO:0000259" key="1">
    <source>
        <dbReference type="PROSITE" id="PS50104"/>
    </source>
</evidence>
<sequence>MSGVFINYRTGDGHQSAAHLNRELRREFGEEKIFLDSTDLPPGAAFPPELDRRLRDCTVLLVLIGPNWLILRNPLGERLIDQEKDYVRYEIETSLRRDITIIPLLLDGTPLPKAADLPSEIAELRNRAAMSLRSRDLKLDLPELVAVLSEHIPRPARPEPAGSHGARTATLGRGVLIQGDHGIGTYYENGT</sequence>
<dbReference type="Gene3D" id="3.40.50.10140">
    <property type="entry name" value="Toll/interleukin-1 receptor homology (TIR) domain"/>
    <property type="match status" value="1"/>
</dbReference>
<dbReference type="SUPFAM" id="SSF52200">
    <property type="entry name" value="Toll/Interleukin receptor TIR domain"/>
    <property type="match status" value="1"/>
</dbReference>
<proteinExistence type="predicted"/>
<dbReference type="RefSeq" id="WP_344615718.1">
    <property type="nucleotide sequence ID" value="NZ_BAAARV010000053.1"/>
</dbReference>